<dbReference type="SUPFAM" id="SSF101148">
    <property type="entry name" value="Plant invertase/pectin methylesterase inhibitor"/>
    <property type="match status" value="1"/>
</dbReference>
<reference evidence="4" key="2">
    <citation type="submission" date="2025-08" db="UniProtKB">
        <authorList>
            <consortium name="RefSeq"/>
        </authorList>
    </citation>
    <scope>IDENTIFICATION</scope>
    <source>
        <tissue evidence="4">Leaf</tissue>
    </source>
</reference>
<name>A0A9W3DS67_RAPSA</name>
<sequence length="254" mass="27707">MAQNSILFTSISLLIFSIFSHCQALTSLEDLCDVTPHPTVCRSVLPVGSPGSVSGFANIVILKSLEASKHLLASLDPHHPASGPLDDCQLLAGLTVDQLTRVNVIKDTVVGTSEVNDLLTLLSASLTNYETCLGSFHDVTGESSENFVKDHQDILTPVADGIKLISVSLALSKEAWPIASDASGRKPPPRILTEEKKSSSPDVSYAKVTKRERMIYERVKVLGRKLLQVSFLSTDRIDFAIFSDHLTYNRDCRK</sequence>
<dbReference type="GO" id="GO:0004857">
    <property type="term" value="F:enzyme inhibitor activity"/>
    <property type="evidence" value="ECO:0007669"/>
    <property type="project" value="InterPro"/>
</dbReference>
<evidence type="ECO:0000256" key="1">
    <source>
        <dbReference type="SAM" id="SignalP"/>
    </source>
</evidence>
<feature type="domain" description="Pectinesterase inhibitor" evidence="2">
    <location>
        <begin position="23"/>
        <end position="171"/>
    </location>
</feature>
<evidence type="ECO:0000259" key="2">
    <source>
        <dbReference type="SMART" id="SM00856"/>
    </source>
</evidence>
<dbReference type="OrthoDB" id="10327459at2759"/>
<evidence type="ECO:0000313" key="4">
    <source>
        <dbReference type="RefSeq" id="XP_056866486.1"/>
    </source>
</evidence>
<accession>A0A9W3DS67</accession>
<keyword evidence="3" id="KW-1185">Reference proteome</keyword>
<dbReference type="Pfam" id="PF04043">
    <property type="entry name" value="PMEI"/>
    <property type="match status" value="1"/>
</dbReference>
<evidence type="ECO:0000313" key="3">
    <source>
        <dbReference type="Proteomes" id="UP000504610"/>
    </source>
</evidence>
<dbReference type="GeneID" id="130512464"/>
<gene>
    <name evidence="4" type="primary">LOC130512464</name>
</gene>
<dbReference type="Proteomes" id="UP000504610">
    <property type="component" value="Chromosome 5"/>
</dbReference>
<keyword evidence="1" id="KW-0732">Signal</keyword>
<reference evidence="3" key="1">
    <citation type="journal article" date="2019" name="Database">
        <title>The radish genome database (RadishGD): an integrated information resource for radish genomics.</title>
        <authorList>
            <person name="Yu H.J."/>
            <person name="Baek S."/>
            <person name="Lee Y.J."/>
            <person name="Cho A."/>
            <person name="Mun J.H."/>
        </authorList>
    </citation>
    <scope>NUCLEOTIDE SEQUENCE [LARGE SCALE GENOMIC DNA]</scope>
    <source>
        <strain evidence="3">cv. WK10039</strain>
    </source>
</reference>
<protein>
    <submittedName>
        <fullName evidence="4">Probable pectinesterase/pectinesterase inhibitor 7</fullName>
    </submittedName>
</protein>
<dbReference type="SMART" id="SM00856">
    <property type="entry name" value="PMEI"/>
    <property type="match status" value="1"/>
</dbReference>
<dbReference type="InterPro" id="IPR035513">
    <property type="entry name" value="Invertase/methylesterase_inhib"/>
</dbReference>
<organism evidence="3 4">
    <name type="scientific">Raphanus sativus</name>
    <name type="common">Radish</name>
    <name type="synonym">Raphanus raphanistrum var. sativus</name>
    <dbReference type="NCBI Taxonomy" id="3726"/>
    <lineage>
        <taxon>Eukaryota</taxon>
        <taxon>Viridiplantae</taxon>
        <taxon>Streptophyta</taxon>
        <taxon>Embryophyta</taxon>
        <taxon>Tracheophyta</taxon>
        <taxon>Spermatophyta</taxon>
        <taxon>Magnoliopsida</taxon>
        <taxon>eudicotyledons</taxon>
        <taxon>Gunneridae</taxon>
        <taxon>Pentapetalae</taxon>
        <taxon>rosids</taxon>
        <taxon>malvids</taxon>
        <taxon>Brassicales</taxon>
        <taxon>Brassicaceae</taxon>
        <taxon>Brassiceae</taxon>
        <taxon>Raphanus</taxon>
    </lineage>
</organism>
<feature type="signal peptide" evidence="1">
    <location>
        <begin position="1"/>
        <end position="24"/>
    </location>
</feature>
<feature type="chain" id="PRO_5040916650" evidence="1">
    <location>
        <begin position="25"/>
        <end position="254"/>
    </location>
</feature>
<dbReference type="InterPro" id="IPR006501">
    <property type="entry name" value="Pectinesterase_inhib_dom"/>
</dbReference>
<dbReference type="AlphaFoldDB" id="A0A9W3DS67"/>
<proteinExistence type="predicted"/>
<dbReference type="Gene3D" id="1.20.140.40">
    <property type="entry name" value="Invertase/pectin methylesterase inhibitor family protein"/>
    <property type="match status" value="1"/>
</dbReference>
<dbReference type="KEGG" id="rsz:130512464"/>
<dbReference type="RefSeq" id="XP_056866486.1">
    <property type="nucleotide sequence ID" value="XM_057010506.1"/>
</dbReference>